<sequence>MAGGGNSTHKT</sequence>
<reference evidence="1" key="1">
    <citation type="submission" date="2022-03" db="EMBL/GenBank/DDBJ databases">
        <authorList>
            <person name="Sayadi A."/>
        </authorList>
    </citation>
    <scope>NUCLEOTIDE SEQUENCE</scope>
</reference>
<accession>A0A9P0NRX3</accession>
<dbReference type="Proteomes" id="UP001152888">
    <property type="component" value="Unassembled WGS sequence"/>
</dbReference>
<comment type="caution">
    <text evidence="1">The sequence shown here is derived from an EMBL/GenBank/DDBJ whole genome shotgun (WGS) entry which is preliminary data.</text>
</comment>
<keyword evidence="2" id="KW-1185">Reference proteome</keyword>
<evidence type="ECO:0000313" key="2">
    <source>
        <dbReference type="Proteomes" id="UP001152888"/>
    </source>
</evidence>
<evidence type="ECO:0000313" key="1">
    <source>
        <dbReference type="EMBL" id="CAH1953393.1"/>
    </source>
</evidence>
<gene>
    <name evidence="1" type="ORF">ACAOBT_LOCUS22</name>
</gene>
<protein>
    <submittedName>
        <fullName evidence="1">Uncharacterized protein</fullName>
    </submittedName>
</protein>
<proteinExistence type="predicted"/>
<organism evidence="1 2">
    <name type="scientific">Acanthoscelides obtectus</name>
    <name type="common">Bean weevil</name>
    <name type="synonym">Bruchus obtectus</name>
    <dbReference type="NCBI Taxonomy" id="200917"/>
    <lineage>
        <taxon>Eukaryota</taxon>
        <taxon>Metazoa</taxon>
        <taxon>Ecdysozoa</taxon>
        <taxon>Arthropoda</taxon>
        <taxon>Hexapoda</taxon>
        <taxon>Insecta</taxon>
        <taxon>Pterygota</taxon>
        <taxon>Neoptera</taxon>
        <taxon>Endopterygota</taxon>
        <taxon>Coleoptera</taxon>
        <taxon>Polyphaga</taxon>
        <taxon>Cucujiformia</taxon>
        <taxon>Chrysomeloidea</taxon>
        <taxon>Chrysomelidae</taxon>
        <taxon>Bruchinae</taxon>
        <taxon>Bruchini</taxon>
        <taxon>Acanthoscelides</taxon>
    </lineage>
</organism>
<name>A0A9P0NRX3_ACAOB</name>
<dbReference type="EMBL" id="CAKOFQ010006651">
    <property type="protein sequence ID" value="CAH1953393.1"/>
    <property type="molecule type" value="Genomic_DNA"/>
</dbReference>